<protein>
    <submittedName>
        <fullName evidence="1">Uncharacterized protein</fullName>
    </submittedName>
</protein>
<comment type="caution">
    <text evidence="1">The sequence shown here is derived from an EMBL/GenBank/DDBJ whole genome shotgun (WGS) entry which is preliminary data.</text>
</comment>
<evidence type="ECO:0000313" key="1">
    <source>
        <dbReference type="EMBL" id="KAJ8895691.1"/>
    </source>
</evidence>
<reference evidence="1 2" key="1">
    <citation type="submission" date="2023-02" db="EMBL/GenBank/DDBJ databases">
        <title>LHISI_Scaffold_Assembly.</title>
        <authorList>
            <person name="Stuart O.P."/>
            <person name="Cleave R."/>
            <person name="Magrath M.J.L."/>
            <person name="Mikheyev A.S."/>
        </authorList>
    </citation>
    <scope>NUCLEOTIDE SEQUENCE [LARGE SCALE GENOMIC DNA]</scope>
    <source>
        <strain evidence="1">Daus_M_001</strain>
        <tissue evidence="1">Leg muscle</tissue>
    </source>
</reference>
<gene>
    <name evidence="1" type="ORF">PR048_001027</name>
</gene>
<name>A0ABQ9IGA5_9NEOP</name>
<dbReference type="Proteomes" id="UP001159363">
    <property type="component" value="Chromosome 1"/>
</dbReference>
<sequence length="136" mass="15961">MKVTYSEKDASNKYFVKNTEQHLVRVWRETFVNILSISARRVNTTLKKCYHTGNVDEKTGDFRKKAEYQDKKESQMYSDIETTAPVKENMCSMWLQLRERITSAKDETEKGTLATEPIKLALKISLKYCMTKIHRN</sequence>
<dbReference type="EMBL" id="JARBHB010000001">
    <property type="protein sequence ID" value="KAJ8895691.1"/>
    <property type="molecule type" value="Genomic_DNA"/>
</dbReference>
<proteinExistence type="predicted"/>
<organism evidence="1 2">
    <name type="scientific">Dryococelus australis</name>
    <dbReference type="NCBI Taxonomy" id="614101"/>
    <lineage>
        <taxon>Eukaryota</taxon>
        <taxon>Metazoa</taxon>
        <taxon>Ecdysozoa</taxon>
        <taxon>Arthropoda</taxon>
        <taxon>Hexapoda</taxon>
        <taxon>Insecta</taxon>
        <taxon>Pterygota</taxon>
        <taxon>Neoptera</taxon>
        <taxon>Polyneoptera</taxon>
        <taxon>Phasmatodea</taxon>
        <taxon>Verophasmatodea</taxon>
        <taxon>Anareolatae</taxon>
        <taxon>Phasmatidae</taxon>
        <taxon>Eurycanthinae</taxon>
        <taxon>Dryococelus</taxon>
    </lineage>
</organism>
<keyword evidence="2" id="KW-1185">Reference proteome</keyword>
<accession>A0ABQ9IGA5</accession>
<evidence type="ECO:0000313" key="2">
    <source>
        <dbReference type="Proteomes" id="UP001159363"/>
    </source>
</evidence>